<dbReference type="AlphaFoldDB" id="A0A9D6QNP8"/>
<evidence type="ECO:0000259" key="6">
    <source>
        <dbReference type="PROSITE" id="PS51198"/>
    </source>
</evidence>
<dbReference type="PANTHER" id="PTHR11070">
    <property type="entry name" value="UVRD / RECB / PCRA DNA HELICASE FAMILY MEMBER"/>
    <property type="match status" value="1"/>
</dbReference>
<keyword evidence="4 5" id="KW-0067">ATP-binding</keyword>
<evidence type="ECO:0000256" key="5">
    <source>
        <dbReference type="PROSITE-ProRule" id="PRU00560"/>
    </source>
</evidence>
<dbReference type="InterPro" id="IPR013986">
    <property type="entry name" value="DExx_box_DNA_helicase_dom_sf"/>
</dbReference>
<dbReference type="Gene3D" id="1.10.10.160">
    <property type="match status" value="1"/>
</dbReference>
<dbReference type="EMBL" id="JACQAY010000074">
    <property type="protein sequence ID" value="MBI3539154.1"/>
    <property type="molecule type" value="Genomic_DNA"/>
</dbReference>
<dbReference type="GO" id="GO:0016787">
    <property type="term" value="F:hydrolase activity"/>
    <property type="evidence" value="ECO:0007669"/>
    <property type="project" value="UniProtKB-UniRule"/>
</dbReference>
<dbReference type="Proteomes" id="UP000807850">
    <property type="component" value="Unassembled WGS sequence"/>
</dbReference>
<sequence length="425" mass="47187">MSTAASAAGEQQSLLGGDTHILGGLNDEQTAAVTHGEGPLLIVAGAGTGKTAVITRRIAWLIATKRARPEEILALTFTDKAAAEMESRVDVLVPYGMVGATIATFHAFGDRLMRDHAIELGLTSQLQVGTRADMLVFLRERVFELGLSRYLPLGAPDTHLGALLTVFDRARDEDVSPEDYQAFAEGLAAEAGDDPERRDRAEAEREKARAYAAYQKLLLESGRVDFGSQISLALRLLRERAHIRRQYQDTYRWILVDEFQDTNHVQFELVKLLAGDRPNLTVVGDDDQSIYRFRGAKVENLLGFLDAFPGAATVLLRRNYRSGRRILDLAHRMVKFNDPDRLEARDPVRFDKRLVADRDIEGAVEHWPFEGMSDEAEAVAGDIESVLDRGGRSPRDIAVLARTHAHLDPVALALQRRGVRFQRAN</sequence>
<organism evidence="7 8">
    <name type="scientific">Eiseniibacteriota bacterium</name>
    <dbReference type="NCBI Taxonomy" id="2212470"/>
    <lineage>
        <taxon>Bacteria</taxon>
        <taxon>Candidatus Eiseniibacteriota</taxon>
    </lineage>
</organism>
<dbReference type="GO" id="GO:0005524">
    <property type="term" value="F:ATP binding"/>
    <property type="evidence" value="ECO:0007669"/>
    <property type="project" value="UniProtKB-UniRule"/>
</dbReference>
<feature type="binding site" evidence="5">
    <location>
        <begin position="44"/>
        <end position="51"/>
    </location>
    <ligand>
        <name>ATP</name>
        <dbReference type="ChEBI" id="CHEBI:30616"/>
    </ligand>
</feature>
<dbReference type="GO" id="GO:0043138">
    <property type="term" value="F:3'-5' DNA helicase activity"/>
    <property type="evidence" value="ECO:0007669"/>
    <property type="project" value="TreeGrafter"/>
</dbReference>
<name>A0A9D6QNP8_UNCEI</name>
<dbReference type="GO" id="GO:0003677">
    <property type="term" value="F:DNA binding"/>
    <property type="evidence" value="ECO:0007669"/>
    <property type="project" value="InterPro"/>
</dbReference>
<proteinExistence type="predicted"/>
<keyword evidence="3 5" id="KW-0347">Helicase</keyword>
<gene>
    <name evidence="7" type="ORF">HY076_02660</name>
</gene>
<protein>
    <submittedName>
        <fullName evidence="7">ATP-dependent helicase</fullName>
    </submittedName>
</protein>
<reference evidence="7" key="1">
    <citation type="submission" date="2020-07" db="EMBL/GenBank/DDBJ databases">
        <title>Huge and variable diversity of episymbiotic CPR bacteria and DPANN archaea in groundwater ecosystems.</title>
        <authorList>
            <person name="He C.Y."/>
            <person name="Keren R."/>
            <person name="Whittaker M."/>
            <person name="Farag I.F."/>
            <person name="Doudna J."/>
            <person name="Cate J.H.D."/>
            <person name="Banfield J.F."/>
        </authorList>
    </citation>
    <scope>NUCLEOTIDE SEQUENCE</scope>
    <source>
        <strain evidence="7">NC_groundwater_928_Pr1_S-0.2um_72_17</strain>
    </source>
</reference>
<dbReference type="InterPro" id="IPR000212">
    <property type="entry name" value="DNA_helicase_UvrD/REP"/>
</dbReference>
<dbReference type="PANTHER" id="PTHR11070:SF55">
    <property type="entry name" value="DNA 3'-5' HELICASE"/>
    <property type="match status" value="1"/>
</dbReference>
<evidence type="ECO:0000256" key="3">
    <source>
        <dbReference type="ARBA" id="ARBA00022806"/>
    </source>
</evidence>
<dbReference type="PROSITE" id="PS51198">
    <property type="entry name" value="UVRD_HELICASE_ATP_BIND"/>
    <property type="match status" value="1"/>
</dbReference>
<comment type="caution">
    <text evidence="7">The sequence shown here is derived from an EMBL/GenBank/DDBJ whole genome shotgun (WGS) entry which is preliminary data.</text>
</comment>
<dbReference type="GO" id="GO:0005829">
    <property type="term" value="C:cytosol"/>
    <property type="evidence" value="ECO:0007669"/>
    <property type="project" value="TreeGrafter"/>
</dbReference>
<dbReference type="InterPro" id="IPR027417">
    <property type="entry name" value="P-loop_NTPase"/>
</dbReference>
<dbReference type="GO" id="GO:0033202">
    <property type="term" value="C:DNA helicase complex"/>
    <property type="evidence" value="ECO:0007669"/>
    <property type="project" value="TreeGrafter"/>
</dbReference>
<dbReference type="InterPro" id="IPR014016">
    <property type="entry name" value="UvrD-like_ATP-bd"/>
</dbReference>
<evidence type="ECO:0000256" key="4">
    <source>
        <dbReference type="ARBA" id="ARBA00022840"/>
    </source>
</evidence>
<evidence type="ECO:0000256" key="1">
    <source>
        <dbReference type="ARBA" id="ARBA00022741"/>
    </source>
</evidence>
<feature type="non-terminal residue" evidence="7">
    <location>
        <position position="425"/>
    </location>
</feature>
<feature type="domain" description="UvrD-like helicase ATP-binding" evidence="6">
    <location>
        <begin position="23"/>
        <end position="323"/>
    </location>
</feature>
<evidence type="ECO:0000313" key="8">
    <source>
        <dbReference type="Proteomes" id="UP000807850"/>
    </source>
</evidence>
<keyword evidence="2 5" id="KW-0378">Hydrolase</keyword>
<dbReference type="Pfam" id="PF00580">
    <property type="entry name" value="UvrD-helicase"/>
    <property type="match status" value="1"/>
</dbReference>
<accession>A0A9D6QNP8</accession>
<evidence type="ECO:0000313" key="7">
    <source>
        <dbReference type="EMBL" id="MBI3539154.1"/>
    </source>
</evidence>
<dbReference type="GO" id="GO:0000725">
    <property type="term" value="P:recombinational repair"/>
    <property type="evidence" value="ECO:0007669"/>
    <property type="project" value="TreeGrafter"/>
</dbReference>
<keyword evidence="1 5" id="KW-0547">Nucleotide-binding</keyword>
<dbReference type="CDD" id="cd17932">
    <property type="entry name" value="DEXQc_UvrD"/>
    <property type="match status" value="1"/>
</dbReference>
<dbReference type="Gene3D" id="3.40.50.300">
    <property type="entry name" value="P-loop containing nucleotide triphosphate hydrolases"/>
    <property type="match status" value="2"/>
</dbReference>
<evidence type="ECO:0000256" key="2">
    <source>
        <dbReference type="ARBA" id="ARBA00022801"/>
    </source>
</evidence>
<dbReference type="SUPFAM" id="SSF52540">
    <property type="entry name" value="P-loop containing nucleoside triphosphate hydrolases"/>
    <property type="match status" value="1"/>
</dbReference>